<accession>A0A1M7E1Z6</accession>
<dbReference type="EMBL" id="FRCA01000003">
    <property type="protein sequence ID" value="SHL85801.1"/>
    <property type="molecule type" value="Genomic_DNA"/>
</dbReference>
<proteinExistence type="predicted"/>
<evidence type="ECO:0000313" key="2">
    <source>
        <dbReference type="Proteomes" id="UP000184123"/>
    </source>
</evidence>
<sequence>MFQLSLAGIQGLVVVSSIQEVYVLHGWPCFMAAGSCTLYRDVSGWNFWIKRLFSAQLIGSGGFCVFLVSEGFRRVSIGFDIYVISK</sequence>
<reference evidence="1 2" key="1">
    <citation type="submission" date="2016-11" db="EMBL/GenBank/DDBJ databases">
        <authorList>
            <person name="Jaros S."/>
            <person name="Januszkiewicz K."/>
            <person name="Wedrychowicz H."/>
        </authorList>
    </citation>
    <scope>NUCLEOTIDE SEQUENCE [LARGE SCALE GENOMIC DNA]</scope>
    <source>
        <strain evidence="1 2">DSM 4740</strain>
    </source>
</reference>
<dbReference type="AlphaFoldDB" id="A0A1M7E1Z6"/>
<organism evidence="1 2">
    <name type="scientific">Halomonas cupida</name>
    <dbReference type="NCBI Taxonomy" id="44933"/>
    <lineage>
        <taxon>Bacteria</taxon>
        <taxon>Pseudomonadati</taxon>
        <taxon>Pseudomonadota</taxon>
        <taxon>Gammaproteobacteria</taxon>
        <taxon>Oceanospirillales</taxon>
        <taxon>Halomonadaceae</taxon>
        <taxon>Halomonas</taxon>
    </lineage>
</organism>
<dbReference type="Proteomes" id="UP000184123">
    <property type="component" value="Unassembled WGS sequence"/>
</dbReference>
<evidence type="ECO:0000313" key="1">
    <source>
        <dbReference type="EMBL" id="SHL85801.1"/>
    </source>
</evidence>
<name>A0A1M7E1Z6_9GAMM</name>
<gene>
    <name evidence="1" type="ORF">SAMN05660971_01583</name>
</gene>
<protein>
    <submittedName>
        <fullName evidence="1">Uncharacterized protein</fullName>
    </submittedName>
</protein>